<feature type="compositionally biased region" description="Polar residues" evidence="1">
    <location>
        <begin position="240"/>
        <end position="250"/>
    </location>
</feature>
<reference evidence="3 4" key="1">
    <citation type="submission" date="2014-07" db="EMBL/GenBank/DDBJ databases">
        <authorList>
            <person name="McCorrison J."/>
            <person name="Sanka R."/>
            <person name="Torralba M."/>
            <person name="Gillis M."/>
            <person name="Haft D.H."/>
            <person name="Methe B."/>
            <person name="Sutton G."/>
            <person name="Nelson K.E."/>
        </authorList>
    </citation>
    <scope>NUCLEOTIDE SEQUENCE [LARGE SCALE GENOMIC DNA]</scope>
    <source>
        <strain evidence="3 4">DNF00666</strain>
    </source>
</reference>
<feature type="compositionally biased region" description="Polar residues" evidence="1">
    <location>
        <begin position="188"/>
        <end position="204"/>
    </location>
</feature>
<evidence type="ECO:0000313" key="3">
    <source>
        <dbReference type="EMBL" id="KGF46222.1"/>
    </source>
</evidence>
<feature type="signal peptide" evidence="2">
    <location>
        <begin position="1"/>
        <end position="23"/>
    </location>
</feature>
<keyword evidence="2" id="KW-0732">Signal</keyword>
<dbReference type="AlphaFoldDB" id="A0A096BU22"/>
<feature type="compositionally biased region" description="Polar residues" evidence="1">
    <location>
        <begin position="222"/>
        <end position="231"/>
    </location>
</feature>
<accession>A0A096BU22</accession>
<dbReference type="EMBL" id="JRNS01000419">
    <property type="protein sequence ID" value="KGF46222.1"/>
    <property type="molecule type" value="Genomic_DNA"/>
</dbReference>
<evidence type="ECO:0000256" key="2">
    <source>
        <dbReference type="SAM" id="SignalP"/>
    </source>
</evidence>
<feature type="chain" id="PRO_5001918423" description="DUF3300 domain-containing protein" evidence="2">
    <location>
        <begin position="24"/>
        <end position="289"/>
    </location>
</feature>
<protein>
    <recommendedName>
        <fullName evidence="5">DUF3300 domain-containing protein</fullName>
    </recommendedName>
</protein>
<dbReference type="Proteomes" id="UP000029578">
    <property type="component" value="Unassembled WGS sequence"/>
</dbReference>
<feature type="compositionally biased region" description="Low complexity" evidence="1">
    <location>
        <begin position="279"/>
        <end position="289"/>
    </location>
</feature>
<feature type="compositionally biased region" description="Gly residues" evidence="1">
    <location>
        <begin position="261"/>
        <end position="278"/>
    </location>
</feature>
<evidence type="ECO:0000313" key="4">
    <source>
        <dbReference type="Proteomes" id="UP000029578"/>
    </source>
</evidence>
<proteinExistence type="predicted"/>
<organism evidence="3 4">
    <name type="scientific">Prevotella melaninogenica DNF00666</name>
    <dbReference type="NCBI Taxonomy" id="1401073"/>
    <lineage>
        <taxon>Bacteria</taxon>
        <taxon>Pseudomonadati</taxon>
        <taxon>Bacteroidota</taxon>
        <taxon>Bacteroidia</taxon>
        <taxon>Bacteroidales</taxon>
        <taxon>Prevotellaceae</taxon>
        <taxon>Prevotella</taxon>
    </lineage>
</organism>
<evidence type="ECO:0000256" key="1">
    <source>
        <dbReference type="SAM" id="MobiDB-lite"/>
    </source>
</evidence>
<sequence>MRRIVLTLIASLIVIGASTSAMSYEQARVQALFLTDKMAYELNLTEAQYEAAYEINLDYLMNVNTVDDLYGMYWSHRNVDLSYILYDWQYRAYVEAAYFYRPLRWDAGYWRFGIYARYPRRNYYYFGRPSFYNVYNGAHSWRMNGGRSWYNGREIFYGRDYNSRYGMRDCYIRGDYNRGGNRYYNNGPTYQNDRPRSFGNQQRGNFDGPRNYQYYAPRESSTRTTVTQPNYGGNFGGSRSYGSATRSYEPSRSFGVPSNSFGGGGATFGGSRSGGGSVSNGSSSFGGHR</sequence>
<comment type="caution">
    <text evidence="3">The sequence shown here is derived from an EMBL/GenBank/DDBJ whole genome shotgun (WGS) entry which is preliminary data.</text>
</comment>
<feature type="region of interest" description="Disordered" evidence="1">
    <location>
        <begin position="186"/>
        <end position="289"/>
    </location>
</feature>
<gene>
    <name evidence="3" type="ORF">HMPREF0661_08495</name>
</gene>
<name>A0A096BU22_9BACT</name>
<dbReference type="RefSeq" id="WP_036865580.1">
    <property type="nucleotide sequence ID" value="NZ_JRNS01000419.1"/>
</dbReference>
<evidence type="ECO:0008006" key="5">
    <source>
        <dbReference type="Google" id="ProtNLM"/>
    </source>
</evidence>